<feature type="transmembrane region" description="Helical" evidence="2">
    <location>
        <begin position="25"/>
        <end position="42"/>
    </location>
</feature>
<gene>
    <name evidence="3" type="ORF">KPN7_51</name>
</gene>
<feature type="region of interest" description="Disordered" evidence="1">
    <location>
        <begin position="49"/>
        <end position="91"/>
    </location>
</feature>
<accession>A0A976SVB8</accession>
<evidence type="ECO:0000313" key="4">
    <source>
        <dbReference type="Proteomes" id="UP001059123"/>
    </source>
</evidence>
<reference evidence="3" key="1">
    <citation type="submission" date="2022-07" db="EMBL/GenBank/DDBJ databases">
        <title>Isolation and characterisation of Klebsiella pneumoniae phages.</title>
        <authorList>
            <person name="Kabwe M."/>
            <person name="Ku H."/>
            <person name="Tucci J."/>
        </authorList>
    </citation>
    <scope>NUCLEOTIDE SEQUENCE</scope>
</reference>
<dbReference type="Proteomes" id="UP001059123">
    <property type="component" value="Segment"/>
</dbReference>
<keyword evidence="2" id="KW-0472">Membrane</keyword>
<evidence type="ECO:0000313" key="3">
    <source>
        <dbReference type="EMBL" id="UVD41785.1"/>
    </source>
</evidence>
<protein>
    <submittedName>
        <fullName evidence="3">Uncharacterized protein</fullName>
    </submittedName>
</protein>
<keyword evidence="2" id="KW-0812">Transmembrane</keyword>
<name>A0A976SVB8_9CAUD</name>
<sequence>MVSAWVLTSATELAMRQPMPSARRLPVNNLLAILAALMGLLVKRQAKKEQDSAQAEADRINDSPADWYREHFRVRPERADGSKGEASKTDP</sequence>
<keyword evidence="2" id="KW-1133">Transmembrane helix</keyword>
<proteinExistence type="predicted"/>
<dbReference type="EMBL" id="OP079918">
    <property type="protein sequence ID" value="UVD41785.1"/>
    <property type="molecule type" value="Genomic_DNA"/>
</dbReference>
<organism evidence="3 4">
    <name type="scientific">Klebsiella phage KPN7</name>
    <dbReference type="NCBI Taxonomy" id="2972462"/>
    <lineage>
        <taxon>Viruses</taxon>
        <taxon>Duplodnaviria</taxon>
        <taxon>Heunggongvirae</taxon>
        <taxon>Uroviricota</taxon>
        <taxon>Caudoviricetes</taxon>
        <taxon>Autographivirales</taxon>
        <taxon>Autosignataviridae</taxon>
        <taxon>Molineuxvirinae</taxon>
        <taxon>Gansuvirus</taxon>
        <taxon>Gansuvirus KPN7</taxon>
    </lineage>
</organism>
<evidence type="ECO:0000256" key="2">
    <source>
        <dbReference type="SAM" id="Phobius"/>
    </source>
</evidence>
<evidence type="ECO:0000256" key="1">
    <source>
        <dbReference type="SAM" id="MobiDB-lite"/>
    </source>
</evidence>
<keyword evidence="4" id="KW-1185">Reference proteome</keyword>